<protein>
    <submittedName>
        <fullName evidence="3">Uncharacterized protein</fullName>
    </submittedName>
</protein>
<proteinExistence type="predicted"/>
<dbReference type="AlphaFoldDB" id="A0A433Q5W3"/>
<sequence length="242" mass="26867">MTDTGGGLIFLLSESCWLPLLFAQQIPNWKFKGSLAMPPNINPARPQSWVEKEILKSIGDMSNHILAKAASKSLVKMKQRYPDYFKRLPLFHLAMQLIGSYHYRFEVRKYIVEMFDIRFDLHQLAVLDAICSDDHDDADTHTDIGDADENGSVEGGAILDGGSPRDVNGENGRIANLPSSAVGSALRLGARRRKRSSVENGYAAIIAASMASENADVGEEEKEPEVPKVKLEPLKVYRGFEF</sequence>
<dbReference type="GO" id="GO:0031932">
    <property type="term" value="C:TORC2 complex"/>
    <property type="evidence" value="ECO:0007669"/>
    <property type="project" value="InterPro"/>
</dbReference>
<feature type="chain" id="PRO_5019435796" evidence="2">
    <location>
        <begin position="24"/>
        <end position="242"/>
    </location>
</feature>
<evidence type="ECO:0000313" key="3">
    <source>
        <dbReference type="EMBL" id="RUS25161.1"/>
    </source>
</evidence>
<dbReference type="Proteomes" id="UP000274822">
    <property type="component" value="Unassembled WGS sequence"/>
</dbReference>
<dbReference type="GO" id="GO:0038203">
    <property type="term" value="P:TORC2 signaling"/>
    <property type="evidence" value="ECO:0007669"/>
    <property type="project" value="TreeGrafter"/>
</dbReference>
<keyword evidence="4" id="KW-1185">Reference proteome</keyword>
<dbReference type="InterPro" id="IPR028268">
    <property type="entry name" value="Pianissimo_fam"/>
</dbReference>
<feature type="signal peptide" evidence="2">
    <location>
        <begin position="1"/>
        <end position="23"/>
    </location>
</feature>
<dbReference type="PANTHER" id="PTHR13298">
    <property type="entry name" value="CYTOSOLIC REGULATOR PIANISSIMO"/>
    <property type="match status" value="1"/>
</dbReference>
<dbReference type="PANTHER" id="PTHR13298:SF11">
    <property type="entry name" value="RAPAMYCIN-INSENSITIVE COMPANION OF MTOR"/>
    <property type="match status" value="1"/>
</dbReference>
<organism evidence="3 4">
    <name type="scientific">Jimgerdemannia flammicorona</name>
    <dbReference type="NCBI Taxonomy" id="994334"/>
    <lineage>
        <taxon>Eukaryota</taxon>
        <taxon>Fungi</taxon>
        <taxon>Fungi incertae sedis</taxon>
        <taxon>Mucoromycota</taxon>
        <taxon>Mucoromycotina</taxon>
        <taxon>Endogonomycetes</taxon>
        <taxon>Endogonales</taxon>
        <taxon>Endogonaceae</taxon>
        <taxon>Jimgerdemannia</taxon>
    </lineage>
</organism>
<gene>
    <name evidence="3" type="ORF">BC938DRAFT_472546</name>
</gene>
<keyword evidence="2" id="KW-0732">Signal</keyword>
<reference evidence="3 4" key="1">
    <citation type="journal article" date="2018" name="New Phytol.">
        <title>Phylogenomics of Endogonaceae and evolution of mycorrhizas within Mucoromycota.</title>
        <authorList>
            <person name="Chang Y."/>
            <person name="Desiro A."/>
            <person name="Na H."/>
            <person name="Sandor L."/>
            <person name="Lipzen A."/>
            <person name="Clum A."/>
            <person name="Barry K."/>
            <person name="Grigoriev I.V."/>
            <person name="Martin F.M."/>
            <person name="Stajich J.E."/>
            <person name="Smith M.E."/>
            <person name="Bonito G."/>
            <person name="Spatafora J.W."/>
        </authorList>
    </citation>
    <scope>NUCLEOTIDE SEQUENCE [LARGE SCALE GENOMIC DNA]</scope>
    <source>
        <strain evidence="3 4">AD002</strain>
    </source>
</reference>
<evidence type="ECO:0000256" key="2">
    <source>
        <dbReference type="SAM" id="SignalP"/>
    </source>
</evidence>
<accession>A0A433Q5W3</accession>
<evidence type="ECO:0000256" key="1">
    <source>
        <dbReference type="SAM" id="MobiDB-lite"/>
    </source>
</evidence>
<comment type="caution">
    <text evidence="3">The sequence shown here is derived from an EMBL/GenBank/DDBJ whole genome shotgun (WGS) entry which is preliminary data.</text>
</comment>
<evidence type="ECO:0000313" key="4">
    <source>
        <dbReference type="Proteomes" id="UP000274822"/>
    </source>
</evidence>
<feature type="region of interest" description="Disordered" evidence="1">
    <location>
        <begin position="140"/>
        <end position="173"/>
    </location>
</feature>
<name>A0A433Q5W3_9FUNG</name>
<dbReference type="EMBL" id="RBNJ01013751">
    <property type="protein sequence ID" value="RUS25161.1"/>
    <property type="molecule type" value="Genomic_DNA"/>
</dbReference>